<dbReference type="Pfam" id="PF07645">
    <property type="entry name" value="EGF_CA"/>
    <property type="match status" value="2"/>
</dbReference>
<feature type="region of interest" description="Disordered" evidence="9">
    <location>
        <begin position="119"/>
        <end position="182"/>
    </location>
</feature>
<comment type="caution">
    <text evidence="8">Lacks conserved residue(s) required for the propagation of feature annotation.</text>
</comment>
<evidence type="ECO:0000256" key="4">
    <source>
        <dbReference type="ARBA" id="ARBA00022729"/>
    </source>
</evidence>
<name>A0ABM5L3D3_DIAVI</name>
<dbReference type="PANTHER" id="PTHR47333">
    <property type="entry name" value="VON WILLEBRAND FACTOR C AND EGF DOMAIN-CONTAINING PROTEIN"/>
    <property type="match status" value="1"/>
</dbReference>
<evidence type="ECO:0000313" key="13">
    <source>
        <dbReference type="EnsemblMetazoa" id="XP_050516949.1"/>
    </source>
</evidence>
<dbReference type="PROSITE" id="PS01187">
    <property type="entry name" value="EGF_CA"/>
    <property type="match status" value="1"/>
</dbReference>
<evidence type="ECO:0000256" key="10">
    <source>
        <dbReference type="SAM" id="SignalP"/>
    </source>
</evidence>
<dbReference type="InterPro" id="IPR052080">
    <property type="entry name" value="vWF_C/EGF_Fibrillin"/>
</dbReference>
<dbReference type="Pfam" id="PF12662">
    <property type="entry name" value="cEGF"/>
    <property type="match status" value="1"/>
</dbReference>
<dbReference type="InterPro" id="IPR003410">
    <property type="entry name" value="HYR_dom"/>
</dbReference>
<dbReference type="SUPFAM" id="SSF57196">
    <property type="entry name" value="EGF/Laminin"/>
    <property type="match status" value="4"/>
</dbReference>
<dbReference type="CDD" id="cd00054">
    <property type="entry name" value="EGF_CA"/>
    <property type="match status" value="2"/>
</dbReference>
<dbReference type="Proteomes" id="UP001652700">
    <property type="component" value="Unplaced"/>
</dbReference>
<dbReference type="PROSITE" id="PS50923">
    <property type="entry name" value="SUSHI"/>
    <property type="match status" value="1"/>
</dbReference>
<dbReference type="Gene3D" id="2.10.70.10">
    <property type="entry name" value="Complement Module, domain 1"/>
    <property type="match status" value="1"/>
</dbReference>
<evidence type="ECO:0000259" key="12">
    <source>
        <dbReference type="PROSITE" id="PS50923"/>
    </source>
</evidence>
<dbReference type="InterPro" id="IPR000742">
    <property type="entry name" value="EGF"/>
</dbReference>
<protein>
    <recommendedName>
        <fullName evidence="15">Signal peptide, CUB and EGF-like domain-containing protein 1</fullName>
    </recommendedName>
</protein>
<accession>A0ABM5L3D3</accession>
<proteinExistence type="predicted"/>
<dbReference type="SMART" id="SM00179">
    <property type="entry name" value="EGF_CA"/>
    <property type="match status" value="4"/>
</dbReference>
<feature type="disulfide bond" evidence="8">
    <location>
        <begin position="495"/>
        <end position="538"/>
    </location>
</feature>
<dbReference type="InterPro" id="IPR001881">
    <property type="entry name" value="EGF-like_Ca-bd_dom"/>
</dbReference>
<sequence length="636" mass="71504">MLVLKPVIIDVFVFGILSLADSNEIFVKDFITCRKTRRKAVTASCLDDHQVSYNLLSFGKRDESKVVIVEFSLALDSTAVESLSKKSLERIARTAENEIISNELIENTLKHINITKSIRKGNRRTGRKRAGSARPLRRRARRRRIGNNLNRQNHRNASDSNTLNRRPVLRRRKFRKRRRKPKVTARLAEVTTTKGFIISTKTDSNDTLTKLIEKLNKNPEDNFDEFKHKQKTERLVLAPQSTFFDPLANITDLVTSNNESKLTATVKQNFEKKFSRCRKNRNGCAHICNPKGIVKCSCLEGFYLGPDQKSCYDIDECKTNNGGCERECVNQIGSYSCKCPTGLTIAEDRKSCQDINECLLRNGHGPCQDTCRNTFGSYNCSCVGLKGTKLGIDGHSCEDIDECKNNNGGCSHNCINALGRSFCSCPDGMELSSDWKTCQDINECETDEILQTCKTCINTQGSYMCLDMTDMQSDQSSTNVVCKPLFPPSRGFISCTRKGAFQSFTKKGRRRIINSPGTACELVCPYGYKLTGDYNFVCGINGEWQGKQNGKCIEAPPPVLTCPTSQNLVTENGTDRVHVRFSSPITDVNWKYVTSFPSWAKDLEGTLTKGKHDIRFTVKDPATRLFSSCYFIINVD</sequence>
<evidence type="ECO:0000256" key="2">
    <source>
        <dbReference type="ARBA" id="ARBA00022525"/>
    </source>
</evidence>
<feature type="domain" description="Sushi" evidence="12">
    <location>
        <begin position="493"/>
        <end position="554"/>
    </location>
</feature>
<keyword evidence="4 10" id="KW-0732">Signal</keyword>
<dbReference type="SMART" id="SM00181">
    <property type="entry name" value="EGF"/>
    <property type="match status" value="5"/>
</dbReference>
<evidence type="ECO:0000256" key="1">
    <source>
        <dbReference type="ARBA" id="ARBA00004613"/>
    </source>
</evidence>
<feature type="compositionally biased region" description="Basic residues" evidence="9">
    <location>
        <begin position="167"/>
        <end position="182"/>
    </location>
</feature>
<dbReference type="Pfam" id="PF14670">
    <property type="entry name" value="FXa_inhibition"/>
    <property type="match status" value="2"/>
</dbReference>
<dbReference type="PROSITE" id="PS50825">
    <property type="entry name" value="HYR"/>
    <property type="match status" value="1"/>
</dbReference>
<dbReference type="Gene3D" id="2.10.25.10">
    <property type="entry name" value="Laminin"/>
    <property type="match status" value="4"/>
</dbReference>
<reference evidence="13" key="1">
    <citation type="submission" date="2025-05" db="UniProtKB">
        <authorList>
            <consortium name="EnsemblMetazoa"/>
        </authorList>
    </citation>
    <scope>IDENTIFICATION</scope>
</reference>
<dbReference type="SUPFAM" id="SSF57535">
    <property type="entry name" value="Complement control module/SCR domain"/>
    <property type="match status" value="1"/>
</dbReference>
<feature type="chain" id="PRO_5045945390" description="Signal peptide, CUB and EGF-like domain-containing protein 1" evidence="10">
    <location>
        <begin position="23"/>
        <end position="636"/>
    </location>
</feature>
<feature type="compositionally biased region" description="Basic residues" evidence="9">
    <location>
        <begin position="119"/>
        <end position="145"/>
    </location>
</feature>
<dbReference type="InterPro" id="IPR026823">
    <property type="entry name" value="cEGF"/>
</dbReference>
<dbReference type="EnsemblMetazoa" id="XM_050660992.1">
    <property type="protein sequence ID" value="XP_050516949.1"/>
    <property type="gene ID" value="LOC126891727"/>
</dbReference>
<evidence type="ECO:0000256" key="7">
    <source>
        <dbReference type="ARBA" id="ARBA00023180"/>
    </source>
</evidence>
<feature type="signal peptide" evidence="10">
    <location>
        <begin position="1"/>
        <end position="22"/>
    </location>
</feature>
<dbReference type="InterPro" id="IPR049883">
    <property type="entry name" value="NOTCH1_EGF-like"/>
</dbReference>
<dbReference type="InterPro" id="IPR000436">
    <property type="entry name" value="Sushi_SCR_CCP_dom"/>
</dbReference>
<keyword evidence="6 8" id="KW-1015">Disulfide bond</keyword>
<evidence type="ECO:0000256" key="8">
    <source>
        <dbReference type="PROSITE-ProRule" id="PRU00302"/>
    </source>
</evidence>
<keyword evidence="3" id="KW-0245">EGF-like domain</keyword>
<keyword evidence="2" id="KW-0964">Secreted</keyword>
<dbReference type="RefSeq" id="XP_050516949.1">
    <property type="nucleotide sequence ID" value="XM_050660992.1"/>
</dbReference>
<evidence type="ECO:0008006" key="15">
    <source>
        <dbReference type="Google" id="ProtNLM"/>
    </source>
</evidence>
<evidence type="ECO:0000259" key="11">
    <source>
        <dbReference type="PROSITE" id="PS50825"/>
    </source>
</evidence>
<feature type="domain" description="HYR" evidence="11">
    <location>
        <begin position="553"/>
        <end position="636"/>
    </location>
</feature>
<organism evidence="13 14">
    <name type="scientific">Diabrotica virgifera virgifera</name>
    <name type="common">western corn rootworm</name>
    <dbReference type="NCBI Taxonomy" id="50390"/>
    <lineage>
        <taxon>Eukaryota</taxon>
        <taxon>Metazoa</taxon>
        <taxon>Ecdysozoa</taxon>
        <taxon>Arthropoda</taxon>
        <taxon>Hexapoda</taxon>
        <taxon>Insecta</taxon>
        <taxon>Pterygota</taxon>
        <taxon>Neoptera</taxon>
        <taxon>Endopterygota</taxon>
        <taxon>Coleoptera</taxon>
        <taxon>Polyphaga</taxon>
        <taxon>Cucujiformia</taxon>
        <taxon>Chrysomeloidea</taxon>
        <taxon>Chrysomelidae</taxon>
        <taxon>Galerucinae</taxon>
        <taxon>Diabroticina</taxon>
        <taxon>Diabroticites</taxon>
        <taxon>Diabrotica</taxon>
    </lineage>
</organism>
<keyword evidence="5" id="KW-0677">Repeat</keyword>
<dbReference type="PANTHER" id="PTHR47333:SF4">
    <property type="entry name" value="EGF-LIKE DOMAIN-CONTAINING PROTEIN"/>
    <property type="match status" value="1"/>
</dbReference>
<keyword evidence="14" id="KW-1185">Reference proteome</keyword>
<dbReference type="PROSITE" id="PS00010">
    <property type="entry name" value="ASX_HYDROXYL"/>
    <property type="match status" value="2"/>
</dbReference>
<dbReference type="InterPro" id="IPR018097">
    <property type="entry name" value="EGF_Ca-bd_CS"/>
</dbReference>
<dbReference type="CDD" id="cd00033">
    <property type="entry name" value="CCP"/>
    <property type="match status" value="1"/>
</dbReference>
<evidence type="ECO:0000256" key="9">
    <source>
        <dbReference type="SAM" id="MobiDB-lite"/>
    </source>
</evidence>
<dbReference type="GeneID" id="126891727"/>
<evidence type="ECO:0000256" key="5">
    <source>
        <dbReference type="ARBA" id="ARBA00022737"/>
    </source>
</evidence>
<dbReference type="InterPro" id="IPR035976">
    <property type="entry name" value="Sushi/SCR/CCP_sf"/>
</dbReference>
<keyword evidence="7" id="KW-0325">Glycoprotein</keyword>
<evidence type="ECO:0000313" key="14">
    <source>
        <dbReference type="Proteomes" id="UP001652700"/>
    </source>
</evidence>
<dbReference type="Pfam" id="PF02494">
    <property type="entry name" value="HYR"/>
    <property type="match status" value="1"/>
</dbReference>
<evidence type="ECO:0000256" key="6">
    <source>
        <dbReference type="ARBA" id="ARBA00023157"/>
    </source>
</evidence>
<dbReference type="InterPro" id="IPR000152">
    <property type="entry name" value="EGF-type_Asp/Asn_hydroxyl_site"/>
</dbReference>
<keyword evidence="8" id="KW-0768">Sushi</keyword>
<evidence type="ECO:0000256" key="3">
    <source>
        <dbReference type="ARBA" id="ARBA00022536"/>
    </source>
</evidence>
<comment type="subcellular location">
    <subcellularLocation>
        <location evidence="1">Secreted</location>
    </subcellularLocation>
</comment>